<dbReference type="Pfam" id="PF13041">
    <property type="entry name" value="PPR_2"/>
    <property type="match status" value="2"/>
</dbReference>
<dbReference type="PANTHER" id="PTHR47936:SF1">
    <property type="entry name" value="PENTATRICOPEPTIDE REPEAT-CONTAINING PROTEIN GUN1, CHLOROPLASTIC"/>
    <property type="match status" value="1"/>
</dbReference>
<feature type="domain" description="Smr" evidence="4">
    <location>
        <begin position="700"/>
        <end position="783"/>
    </location>
</feature>
<proteinExistence type="predicted"/>
<dbReference type="Gene3D" id="3.30.1370.110">
    <property type="match status" value="1"/>
</dbReference>
<name>A0A7S3NJU4_9STRA</name>
<feature type="region of interest" description="Disordered" evidence="3">
    <location>
        <begin position="779"/>
        <end position="801"/>
    </location>
</feature>
<accession>A0A7S3NJU4</accession>
<organism evidence="5">
    <name type="scientific">Aureoumbra lagunensis</name>
    <dbReference type="NCBI Taxonomy" id="44058"/>
    <lineage>
        <taxon>Eukaryota</taxon>
        <taxon>Sar</taxon>
        <taxon>Stramenopiles</taxon>
        <taxon>Ochrophyta</taxon>
        <taxon>Pelagophyceae</taxon>
        <taxon>Pelagomonadales</taxon>
        <taxon>Aureoumbra</taxon>
    </lineage>
</organism>
<sequence length="801" mass="89721">MKQARSLKKKNAEKRPENVPTFPPGLSIRPTSRALPETTKHLGSCPSNAVPRSSAAISTNIMAPSLKPPQQPQKDDQSYYCINAVDPWTYSQSQAKEIHTNMSVPQSQKSVHAASTYQSEQGHENFPMIVQKNEVQNMAHLSSPPGFTPLSIVSFGAADSIDTVVTPSPNSEVGNLFNQNFDHPLNNEQWQEVIHPSPNVDESENKESPESNKIRGASTHTIPAPNTNHFPQRKKAPRRRPSRTGIAPKLFKQLNSATNATELEQALEQLNEPIWNPKLIVLIMGRLRTFGRPERSIQIFEDAMERGIDNNIYMINACISACERLRRWEKALDLLEECKVRGLTPTIVTYNACISACEKVGQWEKALEILNKVKDPDVITYNAAISACEKGGQWERALQLLDEIKNRGLEPSIRSYNASISACEKCGHWRRALQLLSELKRRKLEPTVITYNACISACEKGGQWERALRLLNELRNDEIEPDIITFSAAISACEKGGQWEKALDLFSELRDKRKLEPDIILFNSVISACEKGGQWERALDLLDELKQYGLKPDVITYSAAISACEKGLRWTKALELLDEVKRKGRPDVITYNAAMSACEKCGEFGKALKLFQEVRNQNRSTIITYNVAISALEKMGHWQECIQLLEEATKEKKLEPNVITYCLMISGYEVRGDTVRARSMFDAAQNAGFFSHVWHTPDMIDLHELPAPVAKIAVRTAIERVRDRRAAANTSMSEILTLITGRGSHSEGGESILKPVMTAMLDSTDFSDILKCREDEKNPGKIHLTFGSEETTDQANPESET</sequence>
<feature type="repeat" description="PPR" evidence="2">
    <location>
        <begin position="518"/>
        <end position="552"/>
    </location>
</feature>
<feature type="repeat" description="PPR" evidence="2">
    <location>
        <begin position="587"/>
        <end position="621"/>
    </location>
</feature>
<feature type="compositionally biased region" description="Basic residues" evidence="3">
    <location>
        <begin position="1"/>
        <end position="12"/>
    </location>
</feature>
<keyword evidence="1" id="KW-0677">Repeat</keyword>
<evidence type="ECO:0000256" key="2">
    <source>
        <dbReference type="PROSITE-ProRule" id="PRU00708"/>
    </source>
</evidence>
<feature type="repeat" description="PPR" evidence="2">
    <location>
        <begin position="412"/>
        <end position="446"/>
    </location>
</feature>
<dbReference type="EMBL" id="HBIJ01008677">
    <property type="protein sequence ID" value="CAE0365379.1"/>
    <property type="molecule type" value="Transcribed_RNA"/>
</dbReference>
<dbReference type="SUPFAM" id="SSF160443">
    <property type="entry name" value="SMR domain-like"/>
    <property type="match status" value="1"/>
</dbReference>
<gene>
    <name evidence="5" type="ORF">ALAG00032_LOCUS6121</name>
</gene>
<dbReference type="InterPro" id="IPR011990">
    <property type="entry name" value="TPR-like_helical_dom_sf"/>
</dbReference>
<dbReference type="Pfam" id="PF01535">
    <property type="entry name" value="PPR"/>
    <property type="match status" value="2"/>
</dbReference>
<feature type="compositionally biased region" description="Basic and acidic residues" evidence="3">
    <location>
        <begin position="203"/>
        <end position="213"/>
    </location>
</feature>
<dbReference type="AlphaFoldDB" id="A0A7S3NJU4"/>
<feature type="repeat" description="PPR" evidence="2">
    <location>
        <begin position="311"/>
        <end position="345"/>
    </location>
</feature>
<feature type="compositionally biased region" description="Basic residues" evidence="3">
    <location>
        <begin position="231"/>
        <end position="242"/>
    </location>
</feature>
<feature type="repeat" description="PPR" evidence="2">
    <location>
        <begin position="377"/>
        <end position="411"/>
    </location>
</feature>
<dbReference type="PROSITE" id="PS51375">
    <property type="entry name" value="PPR"/>
    <property type="match status" value="8"/>
</dbReference>
<feature type="repeat" description="PPR" evidence="2">
    <location>
        <begin position="482"/>
        <end position="512"/>
    </location>
</feature>
<dbReference type="PROSITE" id="PS50828">
    <property type="entry name" value="SMR"/>
    <property type="match status" value="1"/>
</dbReference>
<feature type="region of interest" description="Disordered" evidence="3">
    <location>
        <begin position="198"/>
        <end position="246"/>
    </location>
</feature>
<feature type="repeat" description="PPR" evidence="2">
    <location>
        <begin position="447"/>
        <end position="481"/>
    </location>
</feature>
<protein>
    <recommendedName>
        <fullName evidence="4">Smr domain-containing protein</fullName>
    </recommendedName>
</protein>
<reference evidence="5" key="1">
    <citation type="submission" date="2021-01" db="EMBL/GenBank/DDBJ databases">
        <authorList>
            <person name="Corre E."/>
            <person name="Pelletier E."/>
            <person name="Niang G."/>
            <person name="Scheremetjew M."/>
            <person name="Finn R."/>
            <person name="Kale V."/>
            <person name="Holt S."/>
            <person name="Cochrane G."/>
            <person name="Meng A."/>
            <person name="Brown T."/>
            <person name="Cohen L."/>
        </authorList>
    </citation>
    <scope>NUCLEOTIDE SEQUENCE</scope>
    <source>
        <strain evidence="5">CCMP1510</strain>
    </source>
</reference>
<feature type="region of interest" description="Disordered" evidence="3">
    <location>
        <begin position="1"/>
        <end position="53"/>
    </location>
</feature>
<dbReference type="Pfam" id="PF13812">
    <property type="entry name" value="PPR_3"/>
    <property type="match status" value="2"/>
</dbReference>
<evidence type="ECO:0000256" key="1">
    <source>
        <dbReference type="ARBA" id="ARBA00022737"/>
    </source>
</evidence>
<evidence type="ECO:0000256" key="3">
    <source>
        <dbReference type="SAM" id="MobiDB-lite"/>
    </source>
</evidence>
<dbReference type="SUPFAM" id="SSF48452">
    <property type="entry name" value="TPR-like"/>
    <property type="match status" value="2"/>
</dbReference>
<dbReference type="InterPro" id="IPR002625">
    <property type="entry name" value="Smr_dom"/>
</dbReference>
<dbReference type="InterPro" id="IPR002885">
    <property type="entry name" value="PPR_rpt"/>
</dbReference>
<evidence type="ECO:0000259" key="4">
    <source>
        <dbReference type="PROSITE" id="PS50828"/>
    </source>
</evidence>
<dbReference type="PANTHER" id="PTHR47936">
    <property type="entry name" value="PPR_LONG DOMAIN-CONTAINING PROTEIN"/>
    <property type="match status" value="1"/>
</dbReference>
<feature type="compositionally biased region" description="Polar residues" evidence="3">
    <location>
        <begin position="218"/>
        <end position="230"/>
    </location>
</feature>
<dbReference type="NCBIfam" id="TIGR00756">
    <property type="entry name" value="PPR"/>
    <property type="match status" value="9"/>
</dbReference>
<evidence type="ECO:0000313" key="5">
    <source>
        <dbReference type="EMBL" id="CAE0365379.1"/>
    </source>
</evidence>
<dbReference type="Gene3D" id="1.25.40.10">
    <property type="entry name" value="Tetratricopeptide repeat domain"/>
    <property type="match status" value="4"/>
</dbReference>
<dbReference type="SMART" id="SM00463">
    <property type="entry name" value="SMR"/>
    <property type="match status" value="1"/>
</dbReference>
<feature type="repeat" description="PPR" evidence="2">
    <location>
        <begin position="346"/>
        <end position="376"/>
    </location>
</feature>
<dbReference type="InterPro" id="IPR036063">
    <property type="entry name" value="Smr_dom_sf"/>
</dbReference>